<dbReference type="AlphaFoldDB" id="A0A1V2TC94"/>
<evidence type="ECO:0000313" key="4">
    <source>
        <dbReference type="EMBL" id="ONM47130.1"/>
    </source>
</evidence>
<keyword evidence="1" id="KW-0472">Membrane</keyword>
<dbReference type="InterPro" id="IPR024516">
    <property type="entry name" value="Mce_C"/>
</dbReference>
<comment type="caution">
    <text evidence="4">The sequence shown here is derived from an EMBL/GenBank/DDBJ whole genome shotgun (WGS) entry which is preliminary data.</text>
</comment>
<dbReference type="Proteomes" id="UP000188836">
    <property type="component" value="Unassembled WGS sequence"/>
</dbReference>
<dbReference type="Pfam" id="PF02470">
    <property type="entry name" value="MlaD"/>
    <property type="match status" value="1"/>
</dbReference>
<dbReference type="InterPro" id="IPR052336">
    <property type="entry name" value="MlaD_Phospholipid_Transporter"/>
</dbReference>
<gene>
    <name evidence="4" type="ORF">B0T46_19300</name>
</gene>
<evidence type="ECO:0000259" key="3">
    <source>
        <dbReference type="Pfam" id="PF11887"/>
    </source>
</evidence>
<dbReference type="STRING" id="1538463.B0T36_11200"/>
<feature type="domain" description="Mce/MlaD" evidence="2">
    <location>
        <begin position="38"/>
        <end position="113"/>
    </location>
</feature>
<keyword evidence="1" id="KW-0812">Transmembrane</keyword>
<evidence type="ECO:0000259" key="2">
    <source>
        <dbReference type="Pfam" id="PF02470"/>
    </source>
</evidence>
<keyword evidence="5" id="KW-1185">Reference proteome</keyword>
<dbReference type="PANTHER" id="PTHR33371:SF16">
    <property type="entry name" value="MCE-FAMILY PROTEIN MCE3F"/>
    <property type="match status" value="1"/>
</dbReference>
<keyword evidence="1" id="KW-1133">Transmembrane helix</keyword>
<name>A0A1V2TC94_9NOCA</name>
<sequence>MTRLVRYQLIAFLIVAVLGVVYVGGRYIRFDQMLGFGKYEVYVRAEQTGGAYDGSEVTYRGVPVGRVGALHLTDAGVLMELVIDSSSPPIPASAHAVVANRSAIGEQYVDLQPDTTEGPFLHDGSIIDTVTTPVPVEQLLGSVDALAATVDLPALHTTITELATALDGKGGELHGLIDSLRTFTDTFHHTLPETIQLIRDGRIVLDTQAQQSTEIRRFSDGLEKLTAQLRDSDPAVRRLIGTGTDAGQQISALLDESGPALTADLTNLRALLLAVSPQYYAVEPLLQMLPQLSIGASATAPGDGTSHFGLVLETNNPPACTLGYEGTQRILDEMKARDPDFDDTRDEFPFNTEAACTVPFGNPTAVRGGARADLADPEIVQPWDDNPKTDPDKLNLNPIAEEIAALLGVTPKR</sequence>
<evidence type="ECO:0000313" key="5">
    <source>
        <dbReference type="Proteomes" id="UP000188836"/>
    </source>
</evidence>
<evidence type="ECO:0000256" key="1">
    <source>
        <dbReference type="SAM" id="Phobius"/>
    </source>
</evidence>
<dbReference type="InterPro" id="IPR005693">
    <property type="entry name" value="Mce"/>
</dbReference>
<reference evidence="4 5" key="1">
    <citation type="journal article" date="2016" name="Antonie Van Leeuwenhoek">
        <title>Nocardia donostiensis sp. nov., isolated from human respiratory specimens.</title>
        <authorList>
            <person name="Ercibengoa M."/>
            <person name="Bell M."/>
            <person name="Marimon J.M."/>
            <person name="Humrighouse B."/>
            <person name="Klenk H.P."/>
            <person name="Potter G."/>
            <person name="Perez-Trallero E."/>
        </authorList>
    </citation>
    <scope>NUCLEOTIDE SEQUENCE [LARGE SCALE GENOMIC DNA]</scope>
    <source>
        <strain evidence="4 5">X1655</strain>
    </source>
</reference>
<dbReference type="Pfam" id="PF11887">
    <property type="entry name" value="Mce4_CUP1"/>
    <property type="match status" value="1"/>
</dbReference>
<dbReference type="PANTHER" id="PTHR33371">
    <property type="entry name" value="INTERMEMBRANE PHOSPHOLIPID TRANSPORT SYSTEM BINDING PROTEIN MLAD-RELATED"/>
    <property type="match status" value="1"/>
</dbReference>
<dbReference type="OrthoDB" id="4741753at2"/>
<dbReference type="GO" id="GO:0005576">
    <property type="term" value="C:extracellular region"/>
    <property type="evidence" value="ECO:0007669"/>
    <property type="project" value="TreeGrafter"/>
</dbReference>
<feature type="transmembrane region" description="Helical" evidence="1">
    <location>
        <begin position="6"/>
        <end position="25"/>
    </location>
</feature>
<dbReference type="EMBL" id="MUMY01000017">
    <property type="protein sequence ID" value="ONM47130.1"/>
    <property type="molecule type" value="Genomic_DNA"/>
</dbReference>
<protein>
    <submittedName>
        <fullName evidence="4">Mammalian cell entry protein</fullName>
    </submittedName>
</protein>
<proteinExistence type="predicted"/>
<organism evidence="4 5">
    <name type="scientific">Nocardia donostiensis</name>
    <dbReference type="NCBI Taxonomy" id="1538463"/>
    <lineage>
        <taxon>Bacteria</taxon>
        <taxon>Bacillati</taxon>
        <taxon>Actinomycetota</taxon>
        <taxon>Actinomycetes</taxon>
        <taxon>Mycobacteriales</taxon>
        <taxon>Nocardiaceae</taxon>
        <taxon>Nocardia</taxon>
    </lineage>
</organism>
<dbReference type="NCBIfam" id="TIGR00996">
    <property type="entry name" value="Mtu_fam_mce"/>
    <property type="match status" value="1"/>
</dbReference>
<dbReference type="InterPro" id="IPR003399">
    <property type="entry name" value="Mce/MlaD"/>
</dbReference>
<accession>A0A1V2TC94</accession>
<dbReference type="RefSeq" id="WP_077119398.1">
    <property type="nucleotide sequence ID" value="NZ_LOKT01000006.1"/>
</dbReference>
<feature type="domain" description="Mammalian cell entry C-terminal" evidence="3">
    <location>
        <begin position="121"/>
        <end position="274"/>
    </location>
</feature>